<dbReference type="PANTHER" id="PTHR43242">
    <property type="entry name" value="NAD(P)-BINDING ROSSMANN-FOLD SUPERFAMILY PROTEIN"/>
    <property type="match status" value="1"/>
</dbReference>
<dbReference type="CDD" id="cd05254">
    <property type="entry name" value="dTDP_HR_like_SDR_e"/>
    <property type="match status" value="1"/>
</dbReference>
<dbReference type="Gene3D" id="3.40.50.720">
    <property type="entry name" value="NAD(P)-binding Rossmann-like Domain"/>
    <property type="match status" value="1"/>
</dbReference>
<evidence type="ECO:0000259" key="1">
    <source>
        <dbReference type="Pfam" id="PF04321"/>
    </source>
</evidence>
<dbReference type="GO" id="GO:0019305">
    <property type="term" value="P:dTDP-rhamnose biosynthetic process"/>
    <property type="evidence" value="ECO:0007669"/>
    <property type="project" value="UniProtKB-UniPathway"/>
</dbReference>
<sequence length="299" mass="34026">MAKDNKKMLITGVSGLLGSNLAYYFRDKYEILGLYNAHRVAIKGIYAQKSDLSKPRNIRKILSEFEPNIIIHCASLANVDECEIKKKKAKKINVEATKDLIDAILDKDVKIIYISSDSVYNGERGKNAEDDVDPQNYYGLSKHEGEKEALSHGKSLILRTNFFGRNIQKNKNSLAEWILKELKAGKTINGFKDAYFSAIYIMQFARIIDVAMKKDLMGVYNCGSRDSCSKLEFAKKIAEIFLMDQEKIIPISIDYFPLNAKRGKDLSMNVDKIQRALDMKMPSIDESIRAFYEDFAETL</sequence>
<dbReference type="Gene3D" id="3.90.25.10">
    <property type="entry name" value="UDP-galactose 4-epimerase, domain 1"/>
    <property type="match status" value="1"/>
</dbReference>
<dbReference type="UniPathway" id="UPA00124"/>
<organism evidence="2">
    <name type="scientific">uncultured Desulfobacteraceae bacterium</name>
    <dbReference type="NCBI Taxonomy" id="218296"/>
    <lineage>
        <taxon>Bacteria</taxon>
        <taxon>Pseudomonadati</taxon>
        <taxon>Thermodesulfobacteriota</taxon>
        <taxon>Desulfobacteria</taxon>
        <taxon>Desulfobacterales</taxon>
        <taxon>Desulfobacteraceae</taxon>
        <taxon>environmental samples</taxon>
    </lineage>
</organism>
<dbReference type="Pfam" id="PF04321">
    <property type="entry name" value="RmlD_sub_bind"/>
    <property type="match status" value="1"/>
</dbReference>
<name>A0A484HGZ1_9BACT</name>
<dbReference type="SUPFAM" id="SSF51735">
    <property type="entry name" value="NAD(P)-binding Rossmann-fold domains"/>
    <property type="match status" value="1"/>
</dbReference>
<protein>
    <recommendedName>
        <fullName evidence="1">RmlD-like substrate binding domain-containing protein</fullName>
    </recommendedName>
</protein>
<accession>A0A484HGZ1</accession>
<dbReference type="InterPro" id="IPR029903">
    <property type="entry name" value="RmlD-like-bd"/>
</dbReference>
<feature type="domain" description="RmlD-like substrate binding" evidence="1">
    <location>
        <begin position="7"/>
        <end position="295"/>
    </location>
</feature>
<gene>
    <name evidence="2" type="ORF">EPICR_40111</name>
</gene>
<evidence type="ECO:0000313" key="2">
    <source>
        <dbReference type="EMBL" id="VEN74529.1"/>
    </source>
</evidence>
<dbReference type="InterPro" id="IPR036291">
    <property type="entry name" value="NAD(P)-bd_dom_sf"/>
</dbReference>
<dbReference type="PANTHER" id="PTHR43242:SF1">
    <property type="entry name" value="NAD(P)-BINDING ROSSMANN-FOLD SUPERFAMILY PROTEIN"/>
    <property type="match status" value="1"/>
</dbReference>
<dbReference type="AlphaFoldDB" id="A0A484HGZ1"/>
<reference evidence="2" key="1">
    <citation type="submission" date="2019-01" db="EMBL/GenBank/DDBJ databases">
        <authorList>
            <consortium name="Genoscope - CEA"/>
            <person name="William W."/>
        </authorList>
    </citation>
    <scope>NUCLEOTIDE SEQUENCE</scope>
    <source>
        <strain evidence="2">CR-1</strain>
    </source>
</reference>
<proteinExistence type="predicted"/>
<dbReference type="EMBL" id="CAACVI010000034">
    <property type="protein sequence ID" value="VEN74529.1"/>
    <property type="molecule type" value="Genomic_DNA"/>
</dbReference>